<name>A0A370GHE7_9BACI</name>
<comment type="caution">
    <text evidence="4">The sequence shown here is derived from an EMBL/GenBank/DDBJ whole genome shotgun (WGS) entry which is preliminary data.</text>
</comment>
<dbReference type="RefSeq" id="WP_114745388.1">
    <property type="nucleotide sequence ID" value="NZ_QQAY01000004.1"/>
</dbReference>
<dbReference type="PANTHER" id="PTHR12304:SF4">
    <property type="entry name" value="URIDINE NUCLEOSIDASE"/>
    <property type="match status" value="1"/>
</dbReference>
<accession>A0A370GHE7</accession>
<dbReference type="GO" id="GO:0008477">
    <property type="term" value="F:purine nucleosidase activity"/>
    <property type="evidence" value="ECO:0007669"/>
    <property type="project" value="TreeGrafter"/>
</dbReference>
<dbReference type="InterPro" id="IPR023186">
    <property type="entry name" value="IUNH"/>
</dbReference>
<dbReference type="AlphaFoldDB" id="A0A370GHE7"/>
<dbReference type="PANTHER" id="PTHR12304">
    <property type="entry name" value="INOSINE-URIDINE PREFERRING NUCLEOSIDE HYDROLASE"/>
    <property type="match status" value="1"/>
</dbReference>
<reference evidence="4 5" key="1">
    <citation type="submission" date="2018-07" db="EMBL/GenBank/DDBJ databases">
        <title>Genomic Encyclopedia of Type Strains, Phase IV (KMG-IV): sequencing the most valuable type-strain genomes for metagenomic binning, comparative biology and taxonomic classification.</title>
        <authorList>
            <person name="Goeker M."/>
        </authorList>
    </citation>
    <scope>NUCLEOTIDE SEQUENCE [LARGE SCALE GENOMIC DNA]</scope>
    <source>
        <strain evidence="4 5">DSM 25281</strain>
    </source>
</reference>
<dbReference type="Gene3D" id="3.90.245.10">
    <property type="entry name" value="Ribonucleoside hydrolase-like"/>
    <property type="match status" value="1"/>
</dbReference>
<evidence type="ECO:0000313" key="5">
    <source>
        <dbReference type="Proteomes" id="UP000255326"/>
    </source>
</evidence>
<proteinExistence type="predicted"/>
<evidence type="ECO:0000256" key="1">
    <source>
        <dbReference type="ARBA" id="ARBA00022801"/>
    </source>
</evidence>
<evidence type="ECO:0000313" key="4">
    <source>
        <dbReference type="EMBL" id="RDI43077.1"/>
    </source>
</evidence>
<dbReference type="CDD" id="cd00455">
    <property type="entry name" value="nuc_hydro"/>
    <property type="match status" value="1"/>
</dbReference>
<dbReference type="Proteomes" id="UP000255326">
    <property type="component" value="Unassembled WGS sequence"/>
</dbReference>
<dbReference type="OrthoDB" id="9797882at2"/>
<keyword evidence="1" id="KW-0378">Hydrolase</keyword>
<dbReference type="InterPro" id="IPR036452">
    <property type="entry name" value="Ribo_hydro-like"/>
</dbReference>
<dbReference type="SUPFAM" id="SSF53590">
    <property type="entry name" value="Nucleoside hydrolase"/>
    <property type="match status" value="1"/>
</dbReference>
<dbReference type="Pfam" id="PF01156">
    <property type="entry name" value="IU_nuc_hydro"/>
    <property type="match status" value="1"/>
</dbReference>
<evidence type="ECO:0000256" key="2">
    <source>
        <dbReference type="ARBA" id="ARBA00023295"/>
    </source>
</evidence>
<dbReference type="InterPro" id="IPR001910">
    <property type="entry name" value="Inosine/uridine_hydrolase_dom"/>
</dbReference>
<dbReference type="GO" id="GO:0005829">
    <property type="term" value="C:cytosol"/>
    <property type="evidence" value="ECO:0007669"/>
    <property type="project" value="TreeGrafter"/>
</dbReference>
<sequence length="322" mass="35690">MGKKKILLFSDLGVDDVVAALFAYYSQEVEIVGVVADYGNVSREEAVKNVKFIQQVTGISDIPVFGGAVTPLTGLPAKYYLEVHGPAGLGPIIPKNIPSGNNLENFFDVVNLIEKYKYDLSILSAGRLTSLATLFVLYPEKIKYIKDIYIMGGAFLSPGNVTPAAEANFYSDPYAANLVIQLSPMKLHIIPLDVTRYSIITPENINLLDKYFHEINDQAGKIIKPLVDYYYAFYEKNYPGIIGAPLHDLLSIWSLTPKAEIVFKEFPIKINVDSGPGFGQSLGDFRESATKAPWPKHLIAQSFNYKVFVEQVFNTFTSGPSR</sequence>
<protein>
    <submittedName>
        <fullName evidence="4">Purine nucleosidase</fullName>
    </submittedName>
</protein>
<evidence type="ECO:0000259" key="3">
    <source>
        <dbReference type="Pfam" id="PF01156"/>
    </source>
</evidence>
<feature type="domain" description="Inosine/uridine-preferring nucleoside hydrolase" evidence="3">
    <location>
        <begin position="6"/>
        <end position="309"/>
    </location>
</feature>
<gene>
    <name evidence="4" type="ORF">DFR59_104128</name>
</gene>
<keyword evidence="5" id="KW-1185">Reference proteome</keyword>
<dbReference type="EMBL" id="QQAY01000004">
    <property type="protein sequence ID" value="RDI43077.1"/>
    <property type="molecule type" value="Genomic_DNA"/>
</dbReference>
<dbReference type="GO" id="GO:0006152">
    <property type="term" value="P:purine nucleoside catabolic process"/>
    <property type="evidence" value="ECO:0007669"/>
    <property type="project" value="TreeGrafter"/>
</dbReference>
<organism evidence="4 5">
    <name type="scientific">Falsibacillus pallidus</name>
    <dbReference type="NCBI Taxonomy" id="493781"/>
    <lineage>
        <taxon>Bacteria</taxon>
        <taxon>Bacillati</taxon>
        <taxon>Bacillota</taxon>
        <taxon>Bacilli</taxon>
        <taxon>Bacillales</taxon>
        <taxon>Bacillaceae</taxon>
        <taxon>Falsibacillus</taxon>
    </lineage>
</organism>
<keyword evidence="2" id="KW-0326">Glycosidase</keyword>